<feature type="compositionally biased region" description="Pro residues" evidence="5">
    <location>
        <begin position="1744"/>
        <end position="1767"/>
    </location>
</feature>
<gene>
    <name evidence="8" type="ORF">VaNZ11_015368</name>
</gene>
<evidence type="ECO:0000256" key="2">
    <source>
        <dbReference type="ARBA" id="ARBA00022475"/>
    </source>
</evidence>
<dbReference type="SMART" id="SM00429">
    <property type="entry name" value="IPT"/>
    <property type="match status" value="1"/>
</dbReference>
<evidence type="ECO:0000256" key="4">
    <source>
        <dbReference type="ARBA" id="ARBA00023180"/>
    </source>
</evidence>
<feature type="region of interest" description="Disordered" evidence="5">
    <location>
        <begin position="3469"/>
        <end position="3522"/>
    </location>
</feature>
<dbReference type="InterPro" id="IPR011050">
    <property type="entry name" value="Pectin_lyase_fold/virulence"/>
</dbReference>
<feature type="compositionally biased region" description="Basic and acidic residues" evidence="5">
    <location>
        <begin position="3512"/>
        <end position="3522"/>
    </location>
</feature>
<evidence type="ECO:0000256" key="3">
    <source>
        <dbReference type="ARBA" id="ARBA00022729"/>
    </source>
</evidence>
<dbReference type="EMBL" id="BSDZ01000094">
    <property type="protein sequence ID" value="GLI70486.1"/>
    <property type="molecule type" value="Genomic_DNA"/>
</dbReference>
<evidence type="ECO:0000256" key="6">
    <source>
        <dbReference type="SAM" id="Phobius"/>
    </source>
</evidence>
<keyword evidence="2" id="KW-1003">Cell membrane</keyword>
<feature type="compositionally biased region" description="Pro residues" evidence="5">
    <location>
        <begin position="3034"/>
        <end position="3045"/>
    </location>
</feature>
<evidence type="ECO:0000313" key="8">
    <source>
        <dbReference type="EMBL" id="GLI70486.1"/>
    </source>
</evidence>
<dbReference type="Pfam" id="PF10162">
    <property type="entry name" value="G8"/>
    <property type="match status" value="2"/>
</dbReference>
<feature type="compositionally biased region" description="Low complexity" evidence="5">
    <location>
        <begin position="732"/>
        <end position="752"/>
    </location>
</feature>
<keyword evidence="6" id="KW-0472">Membrane</keyword>
<proteinExistence type="predicted"/>
<keyword evidence="3" id="KW-0732">Signal</keyword>
<dbReference type="Gene3D" id="2.60.40.10">
    <property type="entry name" value="Immunoglobulins"/>
    <property type="match status" value="1"/>
</dbReference>
<feature type="compositionally biased region" description="Polar residues" evidence="5">
    <location>
        <begin position="3384"/>
        <end position="3396"/>
    </location>
</feature>
<dbReference type="InterPro" id="IPR019316">
    <property type="entry name" value="G8_domain"/>
</dbReference>
<keyword evidence="6" id="KW-1133">Transmembrane helix</keyword>
<dbReference type="InterPro" id="IPR055401">
    <property type="entry name" value="CEMIP_beta-hel_dom"/>
</dbReference>
<dbReference type="SMART" id="SM01225">
    <property type="entry name" value="G8"/>
    <property type="match status" value="2"/>
</dbReference>
<feature type="compositionally biased region" description="Low complexity" evidence="5">
    <location>
        <begin position="3224"/>
        <end position="3247"/>
    </location>
</feature>
<dbReference type="Proteomes" id="UP001165090">
    <property type="component" value="Unassembled WGS sequence"/>
</dbReference>
<feature type="region of interest" description="Disordered" evidence="5">
    <location>
        <begin position="2005"/>
        <end position="2039"/>
    </location>
</feature>
<evidence type="ECO:0000256" key="1">
    <source>
        <dbReference type="ARBA" id="ARBA00004236"/>
    </source>
</evidence>
<feature type="compositionally biased region" description="Low complexity" evidence="5">
    <location>
        <begin position="1806"/>
        <end position="1819"/>
    </location>
</feature>
<feature type="region of interest" description="Disordered" evidence="5">
    <location>
        <begin position="3025"/>
        <end position="3062"/>
    </location>
</feature>
<evidence type="ECO:0000313" key="9">
    <source>
        <dbReference type="Proteomes" id="UP001165090"/>
    </source>
</evidence>
<dbReference type="PANTHER" id="PTHR46769">
    <property type="entry name" value="POLYCYSTIC KIDNEY AND HEPATIC DISEASE 1 (AUTOSOMAL RECESSIVE)-LIKE 1"/>
    <property type="match status" value="1"/>
</dbReference>
<dbReference type="Pfam" id="PF01833">
    <property type="entry name" value="TIG"/>
    <property type="match status" value="1"/>
</dbReference>
<keyword evidence="4" id="KW-0325">Glycoprotein</keyword>
<feature type="region of interest" description="Disordered" evidence="5">
    <location>
        <begin position="2283"/>
        <end position="2304"/>
    </location>
</feature>
<feature type="region of interest" description="Disordered" evidence="5">
    <location>
        <begin position="3312"/>
        <end position="3350"/>
    </location>
</feature>
<feature type="compositionally biased region" description="Polar residues" evidence="5">
    <location>
        <begin position="3158"/>
        <end position="3175"/>
    </location>
</feature>
<feature type="transmembrane region" description="Helical" evidence="6">
    <location>
        <begin position="3183"/>
        <end position="3208"/>
    </location>
</feature>
<feature type="domain" description="G8" evidence="7">
    <location>
        <begin position="1834"/>
        <end position="1986"/>
    </location>
</feature>
<feature type="compositionally biased region" description="Low complexity" evidence="5">
    <location>
        <begin position="3419"/>
        <end position="3434"/>
    </location>
</feature>
<dbReference type="InterPro" id="IPR013783">
    <property type="entry name" value="Ig-like_fold"/>
</dbReference>
<dbReference type="CDD" id="cd00603">
    <property type="entry name" value="IPT_PCSR"/>
    <property type="match status" value="1"/>
</dbReference>
<dbReference type="PROSITE" id="PS51484">
    <property type="entry name" value="G8"/>
    <property type="match status" value="2"/>
</dbReference>
<feature type="domain" description="G8" evidence="7">
    <location>
        <begin position="809"/>
        <end position="929"/>
    </location>
</feature>
<feature type="region of interest" description="Disordered" evidence="5">
    <location>
        <begin position="1744"/>
        <end position="1835"/>
    </location>
</feature>
<evidence type="ECO:0000259" key="7">
    <source>
        <dbReference type="PROSITE" id="PS51484"/>
    </source>
</evidence>
<dbReference type="SUPFAM" id="SSF51126">
    <property type="entry name" value="Pectin lyase-like"/>
    <property type="match status" value="1"/>
</dbReference>
<keyword evidence="9" id="KW-1185">Reference proteome</keyword>
<dbReference type="InterPro" id="IPR014756">
    <property type="entry name" value="Ig_E-set"/>
</dbReference>
<feature type="region of interest" description="Disordered" evidence="5">
    <location>
        <begin position="3136"/>
        <end position="3175"/>
    </location>
</feature>
<reference evidence="8 9" key="1">
    <citation type="journal article" date="2023" name="IScience">
        <title>Expanded male sex-determining region conserved during the evolution of homothallism in the green alga Volvox.</title>
        <authorList>
            <person name="Yamamoto K."/>
            <person name="Matsuzaki R."/>
            <person name="Mahakham W."/>
            <person name="Heman W."/>
            <person name="Sekimoto H."/>
            <person name="Kawachi M."/>
            <person name="Minakuchi Y."/>
            <person name="Toyoda A."/>
            <person name="Nozaki H."/>
        </authorList>
    </citation>
    <scope>NUCLEOTIDE SEQUENCE [LARGE SCALE GENOMIC DNA]</scope>
    <source>
        <strain evidence="8 9">NIES-4468</strain>
    </source>
</reference>
<organism evidence="8 9">
    <name type="scientific">Volvox africanus</name>
    <dbReference type="NCBI Taxonomy" id="51714"/>
    <lineage>
        <taxon>Eukaryota</taxon>
        <taxon>Viridiplantae</taxon>
        <taxon>Chlorophyta</taxon>
        <taxon>core chlorophytes</taxon>
        <taxon>Chlorophyceae</taxon>
        <taxon>CS clade</taxon>
        <taxon>Chlamydomonadales</taxon>
        <taxon>Volvocaceae</taxon>
        <taxon>Volvox</taxon>
    </lineage>
</organism>
<comment type="subcellular location">
    <subcellularLocation>
        <location evidence="1">Cell membrane</location>
    </subcellularLocation>
</comment>
<dbReference type="InterPro" id="IPR002909">
    <property type="entry name" value="IPT_dom"/>
</dbReference>
<feature type="region of interest" description="Disordered" evidence="5">
    <location>
        <begin position="3376"/>
        <end position="3447"/>
    </location>
</feature>
<accession>A0ABQ5SLH9</accession>
<comment type="caution">
    <text evidence="8">The sequence shown here is derived from an EMBL/GenBank/DDBJ whole genome shotgun (WGS) entry which is preliminary data.</text>
</comment>
<evidence type="ECO:0000256" key="5">
    <source>
        <dbReference type="SAM" id="MobiDB-lite"/>
    </source>
</evidence>
<dbReference type="SUPFAM" id="SSF81296">
    <property type="entry name" value="E set domains"/>
    <property type="match status" value="1"/>
</dbReference>
<dbReference type="InterPro" id="IPR052387">
    <property type="entry name" value="Fibrocystin"/>
</dbReference>
<keyword evidence="6" id="KW-0812">Transmembrane</keyword>
<feature type="compositionally biased region" description="Low complexity" evidence="5">
    <location>
        <begin position="3330"/>
        <end position="3342"/>
    </location>
</feature>
<dbReference type="PANTHER" id="PTHR46769:SF2">
    <property type="entry name" value="FIBROCYSTIN-L ISOFORM 2 PRECURSOR-RELATED"/>
    <property type="match status" value="1"/>
</dbReference>
<feature type="region of interest" description="Disordered" evidence="5">
    <location>
        <begin position="732"/>
        <end position="755"/>
    </location>
</feature>
<feature type="compositionally biased region" description="Basic and acidic residues" evidence="5">
    <location>
        <begin position="2016"/>
        <end position="2028"/>
    </location>
</feature>
<sequence length="3522" mass="363242">MGGVWSMVWIDGDQVSITSYSSSYGAAQYHLRAGLHKFVWLVYQTTDNDGGVWFGTPPGNQSGTPGASPGADLTKVTPVPPGTRLPVTVIINGAQSVASCAAAALDLRPQPGSQQTLDFEVPTVELSHGSEACSLVYSTYMTPTLVAGDGAAASSGVQLSLPPPAEAASGVNWVVHVYGSFLTPDPLIDVRVIVGIWLCELFNATALPYSVSAGNGAAETTQLDCTVPPLPSGEWPVAVTVGGLGAARPPVTNAPSQPVAQVRLQVADPWVAGQGTAPECQVSLFGGGTITVTGTGFVAGLRDDASGREMSVSWDASSSLGAGACVSTPAFTCTLFNLPTPPVAAIATSSLPISLFGSTTSTSAAVQIGRYSLRSLARATTMSQYGSYPNDMLYIGNSSARSLLTWRLRVTTTPAAVSSGAPVVDSGQSEVTGHVAMCGSLTPLIYDLSPLVITSDTGGGSLTVSWQIATTQLTGASGIGGVRVGSLSEASLEFETSEEAGGQVLYCTDPRVISSITNDTFYTERFTCQLPPYMPGAIYTVWLCLYPYGCGYFPSNWTVMSSVAGFESGSVMEGPTTGGTEVYIHSAGHSLDPSRIRARFGNSTCTVMTTNQTSFGCVTGPLPYEEIAAASASADPTAPLMRTLFVTPSLGTPEIEVPSAVFSFRQDLDIAVLAVSPTRGPLSGGDLLTVTGVGFLSASGVRVFIGDLECGSVKVLSNTSLTCVTPPLFSLGSSGRSGSSGSTGSRGNSSSRDPMAGLQVTAMPASSKRLTTMAGISGQGSNSGGGMGSQPSAVPTALFRYMDLWSAPGTWPMGRVPQQGEDVVIAQGTTVLLDVSPPALGSLTLYGTLVFDDTQPSLELQARSILVDGGGLLIGGPGEPYSSRATITLLGNPGDSGRYLYGSKALAVRNGRVQMTGSPRAPSYATLNATAGPGDTALLVNGPLNWQVGDQIVLFSSSFMADEVDEAVVQQIVPQSGDVVQLVLDTPLSYTHLGAVVQPPSSSQPALPLDMRAMVAVLSRNVRVRGDETSVDTMYGAQMFIHTPADLPRAVVQLSDVEFVHMGQAPALDSIRYSLHWFQQGDVSGNASGNVASAAASWLRSCAIHHVFARGVVLSGTHGLLVQRTVVYDVYGHAVALDTGMETGNLFEGNVAGLSRVSPALAFEDTTPAAFWVANPNNTFRGNVAAGSDHTGFAYVLPGTLPYTASASFSVEEVFDAVLPPGQTPIPPGGFNSNIAHSHLVYGMRIHPEYYPMTSRFGFGAIDQLKVAVFQGLVAFRNGFKGFAASSVGLVQLRGAALGANGGGPICPLSSSKDNAAQAEIAWVADPRPRLEISLQDFAGVYDSTVYGTLSEAAQNGTAGRWLAPLDRRVVGVATHSSTPSSSLSNIFDSAMALVNVTFVNFHNSSLVAAAGGTGTGSVTSSSEGQQQQQLLPFLSALESCARCMPGQGGATAFTKGIQFLSYTAAANSSRPVLSYWSWAQQGVYEDLDGTLLSPTTLGLPEAWGNGTTANISTTAAAAFPPAPVPWAGATFHSAIGNHFFDPAECLYFCGPMGQCAANTNYGAICAPRVGPFRRVFLDLLPGADVYDFTDRELVVVDSAANRSMVVPYNHWTEDAAMILVPTRRQYDIHWRLMNGSSLDTTAYTVKHLDALNSSHFLYIKTTHDREYDCVAVNNFYADVRPLPSPPLESTTHGSSSFLPIDVTGNGAAGHEWSLTTFLAGNVSDAVEVKVFDCPAGTCGCPAHPPPPSPPEPPSPQPSLPPAPPSPYLFNPGAPLPPHPSPAAASPPSPAPLPMPSPAPLPPSYGAPAQPSGGSSGIQSPPPPSSSARWSDGSTWALRSGGKPVAYDNVTIEEGWDVLLDESPPPLASLLIRGSVRFDPSVNVDLRVSRVLVVGQGSLSAGSETSPHPSLARILLTEPAPSLSSAPPPAASPNTVGPVRRLLATDNVNGSDPGLSLRSKVLAVLDGGRLELWGRRMARRWLHLAVPAAAGDNVLVLDIASSASSVGNGTNGSSKEAAEAAEVGKEEGESSTSAGLSTATPLGWRAGDRVLVTSTSYNQYQSEIRRILSVVPYSNITNDTGDANRTALVLDTPLEYNHASRIKVYGGATDPWVDVRAEVALLSSNIVVAAGEGYDSSSVVPNAWYGSPIVHNSTVGVNITQGAQLYVGNGGVVHLNGIAIEYCGQIGEEMKPCLMYDNPLSSANGTFSDGVSTAAHSYIRQSAIVSGVGGNVLVSGGNLTLDDNVFFASYGSSNVHLLTSGNTLTYNLALGAVAIGTAANKTVTSQTGSTGNGTAAVNGSSRSTTTADPRLANYLIQKPNNWVQGNVAAGSDRFGFVLYGQPCSDVDESAHGATPPPSPSSATPLTHGSVLDNVAHSCLAGMWLRSSAASRAANCTALSSFIAHTNWDFGIITMRGIDTDVRLYDVKVYDNKHAGASLLVRRDMFTTPRVAASWRGGLLAGRSSHDVCALCTAPSDAGCHQRLVAGVSYNRELPYSPVLGFVAATFAQGFSMGPDIAPWDAVQGYGLVYGHTNISNVIVADFAGSGGCGGGEFAFANNPAAPDAFHPHYFSGIRVLGTNISGPDQGLFFLTGPNPAWRNSADCGTSLLTINLTSTSPEVITLLSNTSSNGSVVYITATTSSQTTTTTTTTNANGGVGSLTALAGNGSIVTPLVVSLNCGGPAHVFFGDMDGSLLGEPGAVVGGYPMGPRSAPVAQGSLLTLPDSSGRQTCSYSSDYGSYICTGSSVLGPHLFVLASRDNNSETQGPDAVLFESEGAVDVVVPAMDQSWCFGSTECRRRLSAFWTYLPGNASTRVTFIGVPPSVSETWLPSAAPGTELLLSIQYPANSTARRFIWMADTGRLQQASAAPSLYDGSSHGSYYWDPAEAVLYIKLMGGGSSLQIRTESAAVVSLVLDMHIEDFTSERRQRFLTGLKNATGILQSQLQILRAVAGSVQVNLVVYGDPQTTSGPLPDPWLPWSAAASLDVTSQASLVSQFAGLTAEQQSELLAAAQAAATATATDAAANAADGFSSASPPSPLPPAPPPSSSGTAGSVQSPPPPVAAGIPSDLMSALLRLVSVLSGPNASTATGAPVQGLPQLVAVYGNSGGDLLSDPGVAAKLQADVSSVIQAAASAAAPPSNAIPSTGPPPPPVTAATPSDVTHGSPTTPAEKNNTGSGNRIRLEIVLPVVLGGVLIVGGVIVAVVILYVVRRNTRRGRGTGAFTAQQHSVSRSHPSSSSPPTSQPVVPSIDCAGGGPFAPAGTFIAMSAGLASPSAVSFRSASFMSSRRASSPAGDGGAAATFSTAVQSHVGSHGASAVFPQPMPKSLSLTQQQQQQQQQLQPQGGATSAGVAANPLASAGVPVGEAKRPITVPTARAAGGASHPLANSSCDSGSYLTGSDPAALGPLRPPPPKPFTLVDSPRAQPRLQLQQQQSAGLSDGPSTGFVDADRVRGPLMQSQSQAGSQQYWALPPASFCGSRGPASVGSTALDDAGLRPGSGPGPGSGPNPVEGPVKIENRRQNRN</sequence>
<feature type="region of interest" description="Disordered" evidence="5">
    <location>
        <begin position="3218"/>
        <end position="3249"/>
    </location>
</feature>
<name>A0ABQ5SLH9_9CHLO</name>
<feature type="compositionally biased region" description="Pro residues" evidence="5">
    <location>
        <begin position="1774"/>
        <end position="1805"/>
    </location>
</feature>
<protein>
    <recommendedName>
        <fullName evidence="7">G8 domain-containing protein</fullName>
    </recommendedName>
</protein>
<dbReference type="Pfam" id="PF24606">
    <property type="entry name" value="CEMIP_beta-hel"/>
    <property type="match status" value="2"/>
</dbReference>